<reference evidence="2 3" key="1">
    <citation type="submission" date="2016-08" db="EMBL/GenBank/DDBJ databases">
        <authorList>
            <person name="Seilhamer J.J."/>
        </authorList>
    </citation>
    <scope>NUCLEOTIDE SEQUENCE [LARGE SCALE GENOMIC DNA]</scope>
    <source>
        <strain evidence="2 3">CCBAU 10071</strain>
    </source>
</reference>
<name>A0A1C3XFL1_9BRAD</name>
<organism evidence="2 3">
    <name type="scientific">Bradyrhizobium yuanmingense</name>
    <dbReference type="NCBI Taxonomy" id="108015"/>
    <lineage>
        <taxon>Bacteria</taxon>
        <taxon>Pseudomonadati</taxon>
        <taxon>Pseudomonadota</taxon>
        <taxon>Alphaproteobacteria</taxon>
        <taxon>Hyphomicrobiales</taxon>
        <taxon>Nitrobacteraceae</taxon>
        <taxon>Bradyrhizobium</taxon>
    </lineage>
</organism>
<dbReference type="AlphaFoldDB" id="A0A1C3XFL1"/>
<dbReference type="EMBL" id="FMAE01000013">
    <property type="protein sequence ID" value="SCB50764.1"/>
    <property type="molecule type" value="Genomic_DNA"/>
</dbReference>
<accession>A0A1C3XFL1</accession>
<feature type="region of interest" description="Disordered" evidence="1">
    <location>
        <begin position="36"/>
        <end position="109"/>
    </location>
</feature>
<evidence type="ECO:0000256" key="1">
    <source>
        <dbReference type="SAM" id="MobiDB-lite"/>
    </source>
</evidence>
<feature type="region of interest" description="Disordered" evidence="1">
    <location>
        <begin position="156"/>
        <end position="180"/>
    </location>
</feature>
<evidence type="ECO:0000313" key="2">
    <source>
        <dbReference type="EMBL" id="SCB50764.1"/>
    </source>
</evidence>
<protein>
    <submittedName>
        <fullName evidence="2">Uncharacterized protein</fullName>
    </submittedName>
</protein>
<gene>
    <name evidence="2" type="ORF">GA0061099_101315</name>
</gene>
<evidence type="ECO:0000313" key="3">
    <source>
        <dbReference type="Proteomes" id="UP000183174"/>
    </source>
</evidence>
<proteinExistence type="predicted"/>
<sequence length="213" mass="23673">MVDSQQSDQVNHLLQTQGGRSEILPNAFVPRLRSMRRAASRSSPRVQTRAHLVNSTHRDSRGLRDSITGSNRQVLTSLPRHSQSEGHGGRSRYSHTRDARPSQGPRNAFSVAPYCGQNRHSHPPQKYTVSPTCGRLKPGVRLVILPTLRAQNRCRRRQSMGVAEKKATPKGGLVTEETPMRAFGIRPQPVRSVRRAARGFRPPLCKLAGPDGR</sequence>
<dbReference type="Proteomes" id="UP000183174">
    <property type="component" value="Unassembled WGS sequence"/>
</dbReference>
<feature type="compositionally biased region" description="Polar residues" evidence="1">
    <location>
        <begin position="67"/>
        <end position="81"/>
    </location>
</feature>